<evidence type="ECO:0008006" key="3">
    <source>
        <dbReference type="Google" id="ProtNLM"/>
    </source>
</evidence>
<dbReference type="EnsemblPlants" id="AET2Gv20136100.4">
    <property type="protein sequence ID" value="AET2Gv20136100.4"/>
    <property type="gene ID" value="AET2Gv20136100"/>
</dbReference>
<dbReference type="Gramene" id="AET2Gv20136100.4">
    <property type="protein sequence ID" value="AET2Gv20136100.4"/>
    <property type="gene ID" value="AET2Gv20136100"/>
</dbReference>
<evidence type="ECO:0000313" key="1">
    <source>
        <dbReference type="EnsemblPlants" id="AET2Gv20136100.4"/>
    </source>
</evidence>
<name>A0A453AHC2_AEGTS</name>
<sequence length="96" mass="10448">MRFINRLGHGPVVPVVLDWAIRDGTCPSAPEGDNSENVPYACVSAQSYCVNASNGARGYFCRCSKGYSGNPYIKNGCTSLYTFCVNFSKETSFIIC</sequence>
<reference evidence="2" key="2">
    <citation type="journal article" date="2017" name="Nat. Plants">
        <title>The Aegilops tauschii genome reveals multiple impacts of transposons.</title>
        <authorList>
            <person name="Zhao G."/>
            <person name="Zou C."/>
            <person name="Li K."/>
            <person name="Wang K."/>
            <person name="Li T."/>
            <person name="Gao L."/>
            <person name="Zhang X."/>
            <person name="Wang H."/>
            <person name="Yang Z."/>
            <person name="Liu X."/>
            <person name="Jiang W."/>
            <person name="Mao L."/>
            <person name="Kong X."/>
            <person name="Jiao Y."/>
            <person name="Jia J."/>
        </authorList>
    </citation>
    <scope>NUCLEOTIDE SEQUENCE [LARGE SCALE GENOMIC DNA]</scope>
    <source>
        <strain evidence="2">cv. AL8/78</strain>
    </source>
</reference>
<reference evidence="1" key="4">
    <citation type="submission" date="2019-03" db="UniProtKB">
        <authorList>
            <consortium name="EnsemblPlants"/>
        </authorList>
    </citation>
    <scope>IDENTIFICATION</scope>
</reference>
<reference evidence="1" key="5">
    <citation type="journal article" date="2021" name="G3 (Bethesda)">
        <title>Aegilops tauschii genome assembly Aet v5.0 features greater sequence contiguity and improved annotation.</title>
        <authorList>
            <person name="Wang L."/>
            <person name="Zhu T."/>
            <person name="Rodriguez J.C."/>
            <person name="Deal K.R."/>
            <person name="Dubcovsky J."/>
            <person name="McGuire P.E."/>
            <person name="Lux T."/>
            <person name="Spannagl M."/>
            <person name="Mayer K.F.X."/>
            <person name="Baldrich P."/>
            <person name="Meyers B.C."/>
            <person name="Huo N."/>
            <person name="Gu Y.Q."/>
            <person name="Zhou H."/>
            <person name="Devos K.M."/>
            <person name="Bennetzen J.L."/>
            <person name="Unver T."/>
            <person name="Budak H."/>
            <person name="Gulick P.J."/>
            <person name="Galiba G."/>
            <person name="Kalapos B."/>
            <person name="Nelson D.R."/>
            <person name="Li P."/>
            <person name="You F.M."/>
            <person name="Luo M.C."/>
            <person name="Dvorak J."/>
        </authorList>
    </citation>
    <scope>NUCLEOTIDE SEQUENCE [LARGE SCALE GENOMIC DNA]</scope>
    <source>
        <strain evidence="1">cv. AL8/78</strain>
    </source>
</reference>
<reference evidence="1" key="3">
    <citation type="journal article" date="2017" name="Nature">
        <title>Genome sequence of the progenitor of the wheat D genome Aegilops tauschii.</title>
        <authorList>
            <person name="Luo M.C."/>
            <person name="Gu Y.Q."/>
            <person name="Puiu D."/>
            <person name="Wang H."/>
            <person name="Twardziok S.O."/>
            <person name="Deal K.R."/>
            <person name="Huo N."/>
            <person name="Zhu T."/>
            <person name="Wang L."/>
            <person name="Wang Y."/>
            <person name="McGuire P.E."/>
            <person name="Liu S."/>
            <person name="Long H."/>
            <person name="Ramasamy R.K."/>
            <person name="Rodriguez J.C."/>
            <person name="Van S.L."/>
            <person name="Yuan L."/>
            <person name="Wang Z."/>
            <person name="Xia Z."/>
            <person name="Xiao L."/>
            <person name="Anderson O.D."/>
            <person name="Ouyang S."/>
            <person name="Liang Y."/>
            <person name="Zimin A.V."/>
            <person name="Pertea G."/>
            <person name="Qi P."/>
            <person name="Bennetzen J.L."/>
            <person name="Dai X."/>
            <person name="Dawson M.W."/>
            <person name="Muller H.G."/>
            <person name="Kugler K."/>
            <person name="Rivarola-Duarte L."/>
            <person name="Spannagl M."/>
            <person name="Mayer K.F.X."/>
            <person name="Lu F.H."/>
            <person name="Bevan M.W."/>
            <person name="Leroy P."/>
            <person name="Li P."/>
            <person name="You F.M."/>
            <person name="Sun Q."/>
            <person name="Liu Z."/>
            <person name="Lyons E."/>
            <person name="Wicker T."/>
            <person name="Salzberg S.L."/>
            <person name="Devos K.M."/>
            <person name="Dvorak J."/>
        </authorList>
    </citation>
    <scope>NUCLEOTIDE SEQUENCE [LARGE SCALE GENOMIC DNA]</scope>
    <source>
        <strain evidence="1">cv. AL8/78</strain>
    </source>
</reference>
<keyword evidence="2" id="KW-1185">Reference proteome</keyword>
<reference evidence="2" key="1">
    <citation type="journal article" date="2014" name="Science">
        <title>Ancient hybridizations among the ancestral genomes of bread wheat.</title>
        <authorList>
            <consortium name="International Wheat Genome Sequencing Consortium,"/>
            <person name="Marcussen T."/>
            <person name="Sandve S.R."/>
            <person name="Heier L."/>
            <person name="Spannagl M."/>
            <person name="Pfeifer M."/>
            <person name="Jakobsen K.S."/>
            <person name="Wulff B.B."/>
            <person name="Steuernagel B."/>
            <person name="Mayer K.F."/>
            <person name="Olsen O.A."/>
        </authorList>
    </citation>
    <scope>NUCLEOTIDE SEQUENCE [LARGE SCALE GENOMIC DNA]</scope>
    <source>
        <strain evidence="2">cv. AL8/78</strain>
    </source>
</reference>
<dbReference type="Proteomes" id="UP000015105">
    <property type="component" value="Chromosome 2D"/>
</dbReference>
<organism evidence="1 2">
    <name type="scientific">Aegilops tauschii subsp. strangulata</name>
    <name type="common">Goatgrass</name>
    <dbReference type="NCBI Taxonomy" id="200361"/>
    <lineage>
        <taxon>Eukaryota</taxon>
        <taxon>Viridiplantae</taxon>
        <taxon>Streptophyta</taxon>
        <taxon>Embryophyta</taxon>
        <taxon>Tracheophyta</taxon>
        <taxon>Spermatophyta</taxon>
        <taxon>Magnoliopsida</taxon>
        <taxon>Liliopsida</taxon>
        <taxon>Poales</taxon>
        <taxon>Poaceae</taxon>
        <taxon>BOP clade</taxon>
        <taxon>Pooideae</taxon>
        <taxon>Triticodae</taxon>
        <taxon>Triticeae</taxon>
        <taxon>Triticinae</taxon>
        <taxon>Aegilops</taxon>
    </lineage>
</organism>
<evidence type="ECO:0000313" key="2">
    <source>
        <dbReference type="Proteomes" id="UP000015105"/>
    </source>
</evidence>
<protein>
    <recommendedName>
        <fullName evidence="3">EGF-like domain-containing protein</fullName>
    </recommendedName>
</protein>
<accession>A0A453AHC2</accession>
<dbReference type="AlphaFoldDB" id="A0A453AHC2"/>
<proteinExistence type="predicted"/>
<dbReference type="PANTHER" id="PTHR33491">
    <property type="entry name" value="OSJNBA0016N04.9 PROTEIN"/>
    <property type="match status" value="1"/>
</dbReference>